<protein>
    <submittedName>
        <fullName evidence="1">Uncharacterized protein</fullName>
    </submittedName>
</protein>
<reference evidence="1" key="1">
    <citation type="submission" date="2022-06" db="EMBL/GenBank/DDBJ databases">
        <title>Phylogenomic reconstructions and comparative analyses of Kickxellomycotina fungi.</title>
        <authorList>
            <person name="Reynolds N.K."/>
            <person name="Stajich J.E."/>
            <person name="Barry K."/>
            <person name="Grigoriev I.V."/>
            <person name="Crous P."/>
            <person name="Smith M.E."/>
        </authorList>
    </citation>
    <scope>NUCLEOTIDE SEQUENCE</scope>
    <source>
        <strain evidence="1">RSA 2271</strain>
    </source>
</reference>
<evidence type="ECO:0000313" key="2">
    <source>
        <dbReference type="Proteomes" id="UP001145114"/>
    </source>
</evidence>
<sequence>MLSPLLLERDRTAFLNPQMILRDSRATQVTLLLRRKDKLGEALNELMSFFNRLGAGFEIAPTSMNEHVKQNMKECMEAIMQVRARRKLINRCLNLLGRDINGNPLEHFEGERPTQITGDGVVASTMTTTTNAAAAAAPINSNDDSGGNSYDLINQIVQDSEKVAEQVLESLYRHRFLLHSAYVIWTSQVRDIAMRFLYAEDCWHEIRRFLTQTTSKVAHEIVAAKGSDHGDKSHRSHNYTHQFEKYNKLRTDASWDGSGGGGKNTPWASHPDLGGRGGGGSGGGDDGSNSSSSINIGAQPTQTYGRHHRSASQGSRLADNLLFGLLSRKAHKSKPSKDVAAGDDDASTTTTGANEKQQFSTMHDVAKDIENYLPRYRALFELISPQGSLRIDGVKSDDSVVISLERCQVHMIDFLERDPSDSKAAKGPDGILKANPEEREIVKSRTLVELNSMQVFTTERKSFMGYPFYLFDCIYGTRGDVSMYGGTVWPAWIPIEMLLTPRNEIEAVRSKSPKVADDSHCYHKVLDRTSGIINITRANAGYFQGEGASADGGDVNVTTEFSASSP</sequence>
<dbReference type="Proteomes" id="UP001145114">
    <property type="component" value="Unassembled WGS sequence"/>
</dbReference>
<dbReference type="EMBL" id="JAMZIH010006785">
    <property type="protein sequence ID" value="KAJ1673580.1"/>
    <property type="molecule type" value="Genomic_DNA"/>
</dbReference>
<evidence type="ECO:0000313" key="1">
    <source>
        <dbReference type="EMBL" id="KAJ1673580.1"/>
    </source>
</evidence>
<comment type="caution">
    <text evidence="1">The sequence shown here is derived from an EMBL/GenBank/DDBJ whole genome shotgun (WGS) entry which is preliminary data.</text>
</comment>
<name>A0ACC1HAK5_9FUNG</name>
<organism evidence="1 2">
    <name type="scientific">Spiromyces aspiralis</name>
    <dbReference type="NCBI Taxonomy" id="68401"/>
    <lineage>
        <taxon>Eukaryota</taxon>
        <taxon>Fungi</taxon>
        <taxon>Fungi incertae sedis</taxon>
        <taxon>Zoopagomycota</taxon>
        <taxon>Kickxellomycotina</taxon>
        <taxon>Kickxellomycetes</taxon>
        <taxon>Kickxellales</taxon>
        <taxon>Kickxellaceae</taxon>
        <taxon>Spiromyces</taxon>
    </lineage>
</organism>
<accession>A0ACC1HAK5</accession>
<gene>
    <name evidence="1" type="ORF">EV182_004956</name>
</gene>
<feature type="non-terminal residue" evidence="1">
    <location>
        <position position="566"/>
    </location>
</feature>
<keyword evidence="2" id="KW-1185">Reference proteome</keyword>
<proteinExistence type="predicted"/>